<dbReference type="PANTHER" id="PTHR30353">
    <property type="entry name" value="INNER MEMBRANE PROTEIN DEDA-RELATED"/>
    <property type="match status" value="1"/>
</dbReference>
<evidence type="ECO:0000256" key="3">
    <source>
        <dbReference type="ARBA" id="ARBA00022475"/>
    </source>
</evidence>
<keyword evidence="4 7" id="KW-0812">Transmembrane</keyword>
<comment type="caution">
    <text evidence="7">Lacks conserved residue(s) required for the propagation of feature annotation.</text>
</comment>
<reference evidence="9 10" key="1">
    <citation type="submission" date="2013-09" db="EMBL/GenBank/DDBJ databases">
        <title>Genome sequencing of Phaeobacter antarcticus sp. nov. SM1211.</title>
        <authorList>
            <person name="Zhang X.-Y."/>
            <person name="Liu C."/>
            <person name="Chen X.-L."/>
            <person name="Xie B.-B."/>
            <person name="Qin Q.-L."/>
            <person name="Rong J.-C."/>
            <person name="Zhang Y.-Z."/>
        </authorList>
    </citation>
    <scope>NUCLEOTIDE SEQUENCE [LARGE SCALE GENOMIC DNA]</scope>
    <source>
        <strain evidence="9 10">SM1211</strain>
    </source>
</reference>
<keyword evidence="3 7" id="KW-1003">Cell membrane</keyword>
<dbReference type="Proteomes" id="UP000231259">
    <property type="component" value="Unassembled WGS sequence"/>
</dbReference>
<evidence type="ECO:0000313" key="9">
    <source>
        <dbReference type="EMBL" id="PIL22069.1"/>
    </source>
</evidence>
<comment type="caution">
    <text evidence="9">The sequence shown here is derived from an EMBL/GenBank/DDBJ whole genome shotgun (WGS) entry which is preliminary data.</text>
</comment>
<dbReference type="InterPro" id="IPR032816">
    <property type="entry name" value="VTT_dom"/>
</dbReference>
<feature type="transmembrane region" description="Helical" evidence="7">
    <location>
        <begin position="6"/>
        <end position="39"/>
    </location>
</feature>
<feature type="domain" description="VTT" evidence="8">
    <location>
        <begin position="26"/>
        <end position="148"/>
    </location>
</feature>
<protein>
    <recommendedName>
        <fullName evidence="8">VTT domain-containing protein</fullName>
    </recommendedName>
</protein>
<keyword evidence="5 7" id="KW-1133">Transmembrane helix</keyword>
<keyword evidence="10" id="KW-1185">Reference proteome</keyword>
<comment type="similarity">
    <text evidence="2 7">Belongs to the DedA family.</text>
</comment>
<evidence type="ECO:0000256" key="6">
    <source>
        <dbReference type="ARBA" id="ARBA00023136"/>
    </source>
</evidence>
<name>A0A2G8RKH7_9RHOB</name>
<accession>A0A2G8RKH7</accession>
<organism evidence="9 10">
    <name type="scientific">Puniceibacterium antarcticum</name>
    <dbReference type="NCBI Taxonomy" id="1206336"/>
    <lineage>
        <taxon>Bacteria</taxon>
        <taxon>Pseudomonadati</taxon>
        <taxon>Pseudomonadota</taxon>
        <taxon>Alphaproteobacteria</taxon>
        <taxon>Rhodobacterales</taxon>
        <taxon>Paracoccaceae</taxon>
        <taxon>Puniceibacterium</taxon>
    </lineage>
</organism>
<evidence type="ECO:0000313" key="10">
    <source>
        <dbReference type="Proteomes" id="UP000231259"/>
    </source>
</evidence>
<dbReference type="PANTHER" id="PTHR30353:SF15">
    <property type="entry name" value="INNER MEMBRANE PROTEIN YABI"/>
    <property type="match status" value="1"/>
</dbReference>
<dbReference type="EMBL" id="AWWI01000016">
    <property type="protein sequence ID" value="PIL22069.1"/>
    <property type="molecule type" value="Genomic_DNA"/>
</dbReference>
<proteinExistence type="inferred from homology"/>
<feature type="transmembrane region" description="Helical" evidence="7">
    <location>
        <begin position="96"/>
        <end position="118"/>
    </location>
</feature>
<dbReference type="AlphaFoldDB" id="A0A2G8RKH7"/>
<keyword evidence="6 7" id="KW-0472">Membrane</keyword>
<evidence type="ECO:0000256" key="4">
    <source>
        <dbReference type="ARBA" id="ARBA00022692"/>
    </source>
</evidence>
<gene>
    <name evidence="9" type="ORF">P775_00975</name>
</gene>
<evidence type="ECO:0000256" key="7">
    <source>
        <dbReference type="RuleBase" id="RU367016"/>
    </source>
</evidence>
<evidence type="ECO:0000256" key="2">
    <source>
        <dbReference type="ARBA" id="ARBA00010792"/>
    </source>
</evidence>
<evidence type="ECO:0000256" key="1">
    <source>
        <dbReference type="ARBA" id="ARBA00004651"/>
    </source>
</evidence>
<evidence type="ECO:0000256" key="5">
    <source>
        <dbReference type="ARBA" id="ARBA00022989"/>
    </source>
</evidence>
<feature type="transmembrane region" description="Helical" evidence="7">
    <location>
        <begin position="138"/>
        <end position="158"/>
    </location>
</feature>
<dbReference type="GO" id="GO:0005886">
    <property type="term" value="C:plasma membrane"/>
    <property type="evidence" value="ECO:0007669"/>
    <property type="project" value="UniProtKB-SubCell"/>
</dbReference>
<comment type="subcellular location">
    <subcellularLocation>
        <location evidence="1 7">Cell membrane</location>
        <topology evidence="1 7">Multi-pass membrane protein</topology>
    </subcellularLocation>
</comment>
<evidence type="ECO:0000259" key="8">
    <source>
        <dbReference type="Pfam" id="PF09335"/>
    </source>
</evidence>
<dbReference type="InterPro" id="IPR032818">
    <property type="entry name" value="DedA-like"/>
</dbReference>
<dbReference type="Pfam" id="PF09335">
    <property type="entry name" value="VTT_dom"/>
    <property type="match status" value="1"/>
</dbReference>
<sequence>MGIWGYWVIGLMTFFEALVLTSVFSPGTVVVVLGGALAARGIFDIGDMIWFVGIGTICGSQASFWIGTKGETLFGEGRAVLSVANLARGRRFFAKYGAASIVIGHFLGPLRPIVPVVAGLSDMGLRQFTRWNVIGGTAYAITMVSVGYFFGTAIGLFGG</sequence>